<protein>
    <recommendedName>
        <fullName evidence="4">Transcription factor domain-containing protein</fullName>
    </recommendedName>
</protein>
<dbReference type="EMBL" id="JAULSV010000001">
    <property type="protein sequence ID" value="KAK0658097.1"/>
    <property type="molecule type" value="Genomic_DNA"/>
</dbReference>
<evidence type="ECO:0000313" key="3">
    <source>
        <dbReference type="Proteomes" id="UP001174936"/>
    </source>
</evidence>
<evidence type="ECO:0000313" key="2">
    <source>
        <dbReference type="EMBL" id="KAK0658097.1"/>
    </source>
</evidence>
<sequence length="273" mass="31246">MLLDSEDAPPFVHPQLKSRVHTGVDNDGDSEDKQSEPLNNCISLLHMLHSGVSGSRKLFWRNARMECERFREMHGTFDRWETLSATQALFIYTVIRLDEHQKRPDQLLDSLLAVAVRAMAQRLNSFGLEFAYSHNTSWEDWIFEESRRRLCVVFRVVSLLVHFEPTSLCQLHETGLIIAPLPARKRLWHAGDEMQWWAEKSSTNTGDEEDVGLTGSGELVGLQRRWISCRPTGPTFHHASDLTPLFKKTLNWEKWCSGMDELGGLIMLAATLT</sequence>
<evidence type="ECO:0000256" key="1">
    <source>
        <dbReference type="SAM" id="MobiDB-lite"/>
    </source>
</evidence>
<keyword evidence="3" id="KW-1185">Reference proteome</keyword>
<accession>A0AA39YT23</accession>
<reference evidence="2" key="1">
    <citation type="submission" date="2023-06" db="EMBL/GenBank/DDBJ databases">
        <title>Genome-scale phylogeny and comparative genomics of the fungal order Sordariales.</title>
        <authorList>
            <consortium name="Lawrence Berkeley National Laboratory"/>
            <person name="Hensen N."/>
            <person name="Bonometti L."/>
            <person name="Westerberg I."/>
            <person name="Brannstrom I.O."/>
            <person name="Guillou S."/>
            <person name="Cros-Aarteil S."/>
            <person name="Calhoun S."/>
            <person name="Haridas S."/>
            <person name="Kuo A."/>
            <person name="Mondo S."/>
            <person name="Pangilinan J."/>
            <person name="Riley R."/>
            <person name="Labutti K."/>
            <person name="Andreopoulos B."/>
            <person name="Lipzen A."/>
            <person name="Chen C."/>
            <person name="Yanf M."/>
            <person name="Daum C."/>
            <person name="Ng V."/>
            <person name="Clum A."/>
            <person name="Steindorff A."/>
            <person name="Ohm R."/>
            <person name="Martin F."/>
            <person name="Silar P."/>
            <person name="Natvig D."/>
            <person name="Lalanne C."/>
            <person name="Gautier V."/>
            <person name="Ament-Velasquez S.L."/>
            <person name="Kruys A."/>
            <person name="Hutchinson M.I."/>
            <person name="Powell A.J."/>
            <person name="Barry K."/>
            <person name="Miller A.N."/>
            <person name="Grigoriev I.V."/>
            <person name="Debuchy R."/>
            <person name="Gladieux P."/>
            <person name="Thoren M.H."/>
            <person name="Johannesson H."/>
        </authorList>
    </citation>
    <scope>NUCLEOTIDE SEQUENCE</scope>
    <source>
        <strain evidence="2">SMH2532-1</strain>
    </source>
</reference>
<dbReference type="Proteomes" id="UP001174936">
    <property type="component" value="Unassembled WGS sequence"/>
</dbReference>
<gene>
    <name evidence="2" type="ORF">B0T16DRAFT_316695</name>
</gene>
<proteinExistence type="predicted"/>
<organism evidence="2 3">
    <name type="scientific">Cercophora newfieldiana</name>
    <dbReference type="NCBI Taxonomy" id="92897"/>
    <lineage>
        <taxon>Eukaryota</taxon>
        <taxon>Fungi</taxon>
        <taxon>Dikarya</taxon>
        <taxon>Ascomycota</taxon>
        <taxon>Pezizomycotina</taxon>
        <taxon>Sordariomycetes</taxon>
        <taxon>Sordariomycetidae</taxon>
        <taxon>Sordariales</taxon>
        <taxon>Lasiosphaeriaceae</taxon>
        <taxon>Cercophora</taxon>
    </lineage>
</organism>
<name>A0AA39YT23_9PEZI</name>
<evidence type="ECO:0008006" key="4">
    <source>
        <dbReference type="Google" id="ProtNLM"/>
    </source>
</evidence>
<comment type="caution">
    <text evidence="2">The sequence shown here is derived from an EMBL/GenBank/DDBJ whole genome shotgun (WGS) entry which is preliminary data.</text>
</comment>
<dbReference type="AlphaFoldDB" id="A0AA39YT23"/>
<feature type="region of interest" description="Disordered" evidence="1">
    <location>
        <begin position="1"/>
        <end position="35"/>
    </location>
</feature>